<feature type="transmembrane region" description="Helical" evidence="5">
    <location>
        <begin position="316"/>
        <end position="339"/>
    </location>
</feature>
<evidence type="ECO:0000256" key="2">
    <source>
        <dbReference type="ARBA" id="ARBA00022692"/>
    </source>
</evidence>
<keyword evidence="3 5" id="KW-1133">Transmembrane helix</keyword>
<evidence type="ECO:0000256" key="4">
    <source>
        <dbReference type="ARBA" id="ARBA00023136"/>
    </source>
</evidence>
<dbReference type="AlphaFoldDB" id="A0A915L7C9"/>
<feature type="transmembrane region" description="Helical" evidence="5">
    <location>
        <begin position="39"/>
        <end position="61"/>
    </location>
</feature>
<dbReference type="Pfam" id="PF02535">
    <property type="entry name" value="Zip"/>
    <property type="match status" value="1"/>
</dbReference>
<feature type="transmembrane region" description="Helical" evidence="5">
    <location>
        <begin position="138"/>
        <end position="157"/>
    </location>
</feature>
<proteinExistence type="predicted"/>
<reference evidence="7" key="1">
    <citation type="submission" date="2022-11" db="UniProtKB">
        <authorList>
            <consortium name="WormBaseParasite"/>
        </authorList>
    </citation>
    <scope>IDENTIFICATION</scope>
</reference>
<dbReference type="InterPro" id="IPR003689">
    <property type="entry name" value="ZIP"/>
</dbReference>
<dbReference type="WBParaSite" id="nRc.2.0.1.t45651-RA">
    <property type="protein sequence ID" value="nRc.2.0.1.t45651-RA"/>
    <property type="gene ID" value="nRc.2.0.1.g45651"/>
</dbReference>
<keyword evidence="6" id="KW-1185">Reference proteome</keyword>
<evidence type="ECO:0000313" key="6">
    <source>
        <dbReference type="Proteomes" id="UP000887565"/>
    </source>
</evidence>
<feature type="transmembrane region" description="Helical" evidence="5">
    <location>
        <begin position="389"/>
        <end position="409"/>
    </location>
</feature>
<dbReference type="GO" id="GO:0005385">
    <property type="term" value="F:zinc ion transmembrane transporter activity"/>
    <property type="evidence" value="ECO:0007669"/>
    <property type="project" value="TreeGrafter"/>
</dbReference>
<dbReference type="PANTHER" id="PTHR11040">
    <property type="entry name" value="ZINC/IRON TRANSPORTER"/>
    <property type="match status" value="1"/>
</dbReference>
<feature type="transmembrane region" description="Helical" evidence="5">
    <location>
        <begin position="359"/>
        <end position="377"/>
    </location>
</feature>
<evidence type="ECO:0000256" key="5">
    <source>
        <dbReference type="SAM" id="Phobius"/>
    </source>
</evidence>
<keyword evidence="4 5" id="KW-0472">Membrane</keyword>
<dbReference type="OMA" id="HEMSHTH"/>
<dbReference type="GO" id="GO:0005886">
    <property type="term" value="C:plasma membrane"/>
    <property type="evidence" value="ECO:0007669"/>
    <property type="project" value="TreeGrafter"/>
</dbReference>
<dbReference type="Proteomes" id="UP000887565">
    <property type="component" value="Unplaced"/>
</dbReference>
<dbReference type="PANTHER" id="PTHR11040:SF140">
    <property type="entry name" value="ZRT (ZRT), IRT- (IRT-) LIKE PROTEIN TRANSPORTER"/>
    <property type="match status" value="1"/>
</dbReference>
<sequence length="411" mass="45487">MRYKLTNYVTIDHTALISTTNSTDIVIIIRRHVQAVKSILLVFLLAVTLTTSLLPFLLRRAALHSRSVQRRSIFACLFSHLSCFGGGVFLATCLLDLLPDTREVLQKAFLLDDDDEHSFPISSTANKPQYADFPLAEFLTACGFFLVLFSEQIFVYFREESLFLHERHSHSEENYADGHVAEHRHVSVKRKRTAEVGYLGSVPSGDAPPAQTTSSVHNPSPELEISNDHADEVSIIDYTAEIAQDIHFDPESHSTSRTLLLLAALCLHSTFEGLALGLQRESGVALQIFTALCIHKSIIGFSLGLQLVQSKLSNKIVAYCCLLFSLTTPLGGILGLIVTEGMSENANASPNTDLINGCLQGLACGTFLYITSFEILPHELNDSRGRNRLTKLIMLVFGFAVICFFVLLWPQ</sequence>
<protein>
    <submittedName>
        <fullName evidence="7">Zinc transporter ZIP1</fullName>
    </submittedName>
</protein>
<comment type="subcellular location">
    <subcellularLocation>
        <location evidence="1">Membrane</location>
        <topology evidence="1">Multi-pass membrane protein</topology>
    </subcellularLocation>
</comment>
<feature type="transmembrane region" description="Helical" evidence="5">
    <location>
        <begin position="73"/>
        <end position="98"/>
    </location>
</feature>
<feature type="transmembrane region" description="Helical" evidence="5">
    <location>
        <begin position="284"/>
        <end position="304"/>
    </location>
</feature>
<name>A0A915L7C9_ROMCU</name>
<organism evidence="6 7">
    <name type="scientific">Romanomermis culicivorax</name>
    <name type="common">Nematode worm</name>
    <dbReference type="NCBI Taxonomy" id="13658"/>
    <lineage>
        <taxon>Eukaryota</taxon>
        <taxon>Metazoa</taxon>
        <taxon>Ecdysozoa</taxon>
        <taxon>Nematoda</taxon>
        <taxon>Enoplea</taxon>
        <taxon>Dorylaimia</taxon>
        <taxon>Mermithida</taxon>
        <taxon>Mermithoidea</taxon>
        <taxon>Mermithidae</taxon>
        <taxon>Romanomermis</taxon>
    </lineage>
</organism>
<evidence type="ECO:0000256" key="3">
    <source>
        <dbReference type="ARBA" id="ARBA00022989"/>
    </source>
</evidence>
<evidence type="ECO:0000313" key="7">
    <source>
        <dbReference type="WBParaSite" id="nRc.2.0.1.t45651-RA"/>
    </source>
</evidence>
<evidence type="ECO:0000256" key="1">
    <source>
        <dbReference type="ARBA" id="ARBA00004141"/>
    </source>
</evidence>
<accession>A0A915L7C9</accession>
<keyword evidence="2 5" id="KW-0812">Transmembrane</keyword>